<reference evidence="3 4" key="1">
    <citation type="submission" date="2019-10" db="EMBL/GenBank/DDBJ databases">
        <title>Poseidonibacter ostreae sp. nov., isolated from the gut of the Ostrea denselamellosa.</title>
        <authorList>
            <person name="Choi A."/>
        </authorList>
    </citation>
    <scope>NUCLEOTIDE SEQUENCE [LARGE SCALE GENOMIC DNA]</scope>
    <source>
        <strain evidence="1 4">SJOD-M-33</strain>
        <strain evidence="2 3">SJOD-M-5</strain>
    </source>
</reference>
<comment type="caution">
    <text evidence="1">The sequence shown here is derived from an EMBL/GenBank/DDBJ whole genome shotgun (WGS) entry which is preliminary data.</text>
</comment>
<accession>A0A6L4WNV3</accession>
<evidence type="ECO:0000313" key="2">
    <source>
        <dbReference type="EMBL" id="KAB7888463.1"/>
    </source>
</evidence>
<evidence type="ECO:0000313" key="1">
    <source>
        <dbReference type="EMBL" id="KAB7885082.1"/>
    </source>
</evidence>
<name>A0A6L4WNV3_9BACT</name>
<dbReference type="Proteomes" id="UP000461010">
    <property type="component" value="Unassembled WGS sequence"/>
</dbReference>
<dbReference type="InterPro" id="IPR036322">
    <property type="entry name" value="WD40_repeat_dom_sf"/>
</dbReference>
<dbReference type="RefSeq" id="WP_152191681.1">
    <property type="nucleotide sequence ID" value="NZ_WFKI01000062.1"/>
</dbReference>
<keyword evidence="3" id="KW-1185">Reference proteome</keyword>
<gene>
    <name evidence="2" type="ORF">GBG18_12940</name>
    <name evidence="1" type="ORF">GBG19_14765</name>
</gene>
<protein>
    <recommendedName>
        <fullName evidence="5">WD40 repeat domain-containing protein</fullName>
    </recommendedName>
</protein>
<organism evidence="1 4">
    <name type="scientific">Poseidonibacter ostreae</name>
    <dbReference type="NCBI Taxonomy" id="2654171"/>
    <lineage>
        <taxon>Bacteria</taxon>
        <taxon>Pseudomonadati</taxon>
        <taxon>Campylobacterota</taxon>
        <taxon>Epsilonproteobacteria</taxon>
        <taxon>Campylobacterales</taxon>
        <taxon>Arcobacteraceae</taxon>
        <taxon>Poseidonibacter</taxon>
    </lineage>
</organism>
<evidence type="ECO:0000313" key="3">
    <source>
        <dbReference type="Proteomes" id="UP000461010"/>
    </source>
</evidence>
<dbReference type="EMBL" id="WFKK01000065">
    <property type="protein sequence ID" value="KAB7885082.1"/>
    <property type="molecule type" value="Genomic_DNA"/>
</dbReference>
<proteinExistence type="predicted"/>
<evidence type="ECO:0000313" key="4">
    <source>
        <dbReference type="Proteomes" id="UP000472839"/>
    </source>
</evidence>
<evidence type="ECO:0008006" key="5">
    <source>
        <dbReference type="Google" id="ProtNLM"/>
    </source>
</evidence>
<dbReference type="Proteomes" id="UP000472839">
    <property type="component" value="Unassembled WGS sequence"/>
</dbReference>
<dbReference type="SUPFAM" id="SSF50978">
    <property type="entry name" value="WD40 repeat-like"/>
    <property type="match status" value="1"/>
</dbReference>
<dbReference type="AlphaFoldDB" id="A0A6L4WNV3"/>
<sequence length="422" mass="49437">MKLFFGWIILFVFILFSFYYVNLNLEKSVDINELINISNTENSITYSAKDTNNENNIIEFSLEKQNEIFVINGNRSENNSKGKKEITIEIERENRDVVLILNSKEQTIWNIVPSENTNIKLVVYDTKSSVVSKRSIYKYKKSIDLDISLENIKFIELLGYVKKITQKNKIDYFYSKELLENKIELKNTQSDPKLSLNYLLAKKTKSNFEFELISKDNKFIPFSLNGPRFNEDKFTEIKTNVVSSPDKTKIYEIVTNGLKITNILTKKEILKPIPVLKKIINPKGIAYDDLSDMIYIASKDGKFYIFDAQTESWKSIRKYIDDFYINSLSYDTLTNTFLSSNWKKNGLIVFDQQGNFDNEYSLENKLLGFNYHFKKSSLELPQLFLVPNGENIGIVLIDKFVQKIWLFNKFDRKAILTYNYRN</sequence>
<dbReference type="EMBL" id="WFKJ01000049">
    <property type="protein sequence ID" value="KAB7888463.1"/>
    <property type="molecule type" value="Genomic_DNA"/>
</dbReference>